<dbReference type="Pfam" id="PF00083">
    <property type="entry name" value="Sugar_tr"/>
    <property type="match status" value="1"/>
</dbReference>
<feature type="compositionally biased region" description="Low complexity" evidence="8">
    <location>
        <begin position="523"/>
        <end position="534"/>
    </location>
</feature>
<evidence type="ECO:0000256" key="7">
    <source>
        <dbReference type="RuleBase" id="RU003346"/>
    </source>
</evidence>
<keyword evidence="12" id="KW-1185">Reference proteome</keyword>
<feature type="transmembrane region" description="Helical" evidence="9">
    <location>
        <begin position="112"/>
        <end position="129"/>
    </location>
</feature>
<comment type="caution">
    <text evidence="11">The sequence shown here is derived from an EMBL/GenBank/DDBJ whole genome shotgun (WGS) entry which is preliminary data.</text>
</comment>
<dbReference type="PANTHER" id="PTHR48022:SF92">
    <property type="entry name" value="LOW AFFINITY GLUCOSE TRANSPORTER MSTE"/>
    <property type="match status" value="1"/>
</dbReference>
<feature type="transmembrane region" description="Helical" evidence="9">
    <location>
        <begin position="391"/>
        <end position="417"/>
    </location>
</feature>
<accession>A0AAE0WXX2</accession>
<evidence type="ECO:0000256" key="5">
    <source>
        <dbReference type="ARBA" id="ARBA00022989"/>
    </source>
</evidence>
<dbReference type="CDD" id="cd17356">
    <property type="entry name" value="MFS_HXT"/>
    <property type="match status" value="1"/>
</dbReference>
<feature type="transmembrane region" description="Helical" evidence="9">
    <location>
        <begin position="29"/>
        <end position="50"/>
    </location>
</feature>
<dbReference type="PROSITE" id="PS00217">
    <property type="entry name" value="SUGAR_TRANSPORT_2"/>
    <property type="match status" value="1"/>
</dbReference>
<feature type="transmembrane region" description="Helical" evidence="9">
    <location>
        <begin position="80"/>
        <end position="100"/>
    </location>
</feature>
<evidence type="ECO:0000313" key="11">
    <source>
        <dbReference type="EMBL" id="KAK3680038.1"/>
    </source>
</evidence>
<gene>
    <name evidence="11" type="primary">HXT5_1</name>
    <name evidence="11" type="ORF">LTR78_000415</name>
</gene>
<dbReference type="InterPro" id="IPR050360">
    <property type="entry name" value="MFS_Sugar_Transporters"/>
</dbReference>
<organism evidence="11 12">
    <name type="scientific">Recurvomyces mirabilis</name>
    <dbReference type="NCBI Taxonomy" id="574656"/>
    <lineage>
        <taxon>Eukaryota</taxon>
        <taxon>Fungi</taxon>
        <taxon>Dikarya</taxon>
        <taxon>Ascomycota</taxon>
        <taxon>Pezizomycotina</taxon>
        <taxon>Dothideomycetes</taxon>
        <taxon>Dothideomycetidae</taxon>
        <taxon>Mycosphaerellales</taxon>
        <taxon>Teratosphaeriaceae</taxon>
        <taxon>Recurvomyces</taxon>
    </lineage>
</organism>
<dbReference type="InterPro" id="IPR005829">
    <property type="entry name" value="Sugar_transporter_CS"/>
</dbReference>
<feature type="domain" description="Major facilitator superfamily (MFS) profile" evidence="10">
    <location>
        <begin position="36"/>
        <end position="482"/>
    </location>
</feature>
<dbReference type="GeneID" id="89957654"/>
<evidence type="ECO:0000313" key="12">
    <source>
        <dbReference type="Proteomes" id="UP001274830"/>
    </source>
</evidence>
<keyword evidence="5 9" id="KW-1133">Transmembrane helix</keyword>
<comment type="similarity">
    <text evidence="2 7">Belongs to the major facilitator superfamily. Sugar transporter (TC 2.A.1.1) family.</text>
</comment>
<dbReference type="InterPro" id="IPR003663">
    <property type="entry name" value="Sugar/inositol_transpt"/>
</dbReference>
<dbReference type="FunFam" id="1.20.1250.20:FF:000044">
    <property type="entry name" value="Hexose transporter Hxt3p"/>
    <property type="match status" value="1"/>
</dbReference>
<dbReference type="InterPro" id="IPR005828">
    <property type="entry name" value="MFS_sugar_transport-like"/>
</dbReference>
<comment type="subcellular location">
    <subcellularLocation>
        <location evidence="1">Membrane</location>
        <topology evidence="1">Multi-pass membrane protein</topology>
    </subcellularLocation>
</comment>
<dbReference type="PROSITE" id="PS00216">
    <property type="entry name" value="SUGAR_TRANSPORT_1"/>
    <property type="match status" value="1"/>
</dbReference>
<keyword evidence="6 9" id="KW-0472">Membrane</keyword>
<evidence type="ECO:0000256" key="2">
    <source>
        <dbReference type="ARBA" id="ARBA00010992"/>
    </source>
</evidence>
<feature type="transmembrane region" description="Helical" evidence="9">
    <location>
        <begin position="293"/>
        <end position="315"/>
    </location>
</feature>
<dbReference type="PRINTS" id="PR00171">
    <property type="entry name" value="SUGRTRNSPORT"/>
</dbReference>
<feature type="transmembrane region" description="Helical" evidence="9">
    <location>
        <begin position="135"/>
        <end position="154"/>
    </location>
</feature>
<protein>
    <submittedName>
        <fullName evidence="11">Hexose transporter hxt5</fullName>
    </submittedName>
</protein>
<evidence type="ECO:0000256" key="6">
    <source>
        <dbReference type="ARBA" id="ARBA00023136"/>
    </source>
</evidence>
<sequence length="542" mass="59070">MPFLKRREREAQNAAELEKRPSADTEQRVTFMAVYLGLVASIGGFMFGYVSGQISGFFAMEDFASRFGERQADGSFLFSAARQGAIVGLLCIGALFGSLIAGKMADSLGRRLAISVSALFCCIGTIIEISSSHAWYQFAIGRLVNGLGIGALSVTVPMYQSESSPAIIRGVLVASYQLFITLGIWTAEMVNYGTHEMSSSASWRIPNGLSFLWALILGAGILLLPESPRFAYRMGREEEARNTIAKLAGLSPEAPVVSNQISEIRVKLNEEKAGAQTAWHEIFTGPRIFYRTILGITLQAGQQLTGANFFFYYGTTVFSATGLKDSYVTQIILGSVNVGCTFGGLYVVQKCGRRSALMAGAAWMFMCFMVFAFVGHFVLDQTNPMNTPTAGNILIVFSCLFIVAFATTWGPLVWAVVAELYPARYRAPCMALATSSNWLWNFLMSFFTRFITGAIDYLYGLVFAGCCAALIAIVFFCVIESKDRSLEEIDTMYVLGVNPITSAKWDGSKLPMSADTSGRNSNEVEAARAVSVERVPTKTVPE</sequence>
<dbReference type="RefSeq" id="XP_064699398.1">
    <property type="nucleotide sequence ID" value="XM_064833129.1"/>
</dbReference>
<dbReference type="InterPro" id="IPR036259">
    <property type="entry name" value="MFS_trans_sf"/>
</dbReference>
<evidence type="ECO:0000256" key="9">
    <source>
        <dbReference type="SAM" id="Phobius"/>
    </source>
</evidence>
<evidence type="ECO:0000256" key="3">
    <source>
        <dbReference type="ARBA" id="ARBA00022448"/>
    </source>
</evidence>
<dbReference type="GO" id="GO:0005351">
    <property type="term" value="F:carbohydrate:proton symporter activity"/>
    <property type="evidence" value="ECO:0007669"/>
    <property type="project" value="TreeGrafter"/>
</dbReference>
<proteinExistence type="inferred from homology"/>
<dbReference type="PANTHER" id="PTHR48022">
    <property type="entry name" value="PLASTIDIC GLUCOSE TRANSPORTER 4"/>
    <property type="match status" value="1"/>
</dbReference>
<dbReference type="Gene3D" id="1.20.1250.20">
    <property type="entry name" value="MFS general substrate transporter like domains"/>
    <property type="match status" value="1"/>
</dbReference>
<evidence type="ECO:0000256" key="1">
    <source>
        <dbReference type="ARBA" id="ARBA00004141"/>
    </source>
</evidence>
<name>A0AAE0WXX2_9PEZI</name>
<feature type="region of interest" description="Disordered" evidence="8">
    <location>
        <begin position="1"/>
        <end position="21"/>
    </location>
</feature>
<feature type="transmembrane region" description="Helical" evidence="9">
    <location>
        <begin position="429"/>
        <end position="451"/>
    </location>
</feature>
<dbReference type="EMBL" id="JAUTXT010000001">
    <property type="protein sequence ID" value="KAK3680038.1"/>
    <property type="molecule type" value="Genomic_DNA"/>
</dbReference>
<dbReference type="NCBIfam" id="TIGR00879">
    <property type="entry name" value="SP"/>
    <property type="match status" value="1"/>
</dbReference>
<dbReference type="PROSITE" id="PS50850">
    <property type="entry name" value="MFS"/>
    <property type="match status" value="1"/>
</dbReference>
<dbReference type="AlphaFoldDB" id="A0AAE0WXX2"/>
<dbReference type="InterPro" id="IPR020846">
    <property type="entry name" value="MFS_dom"/>
</dbReference>
<evidence type="ECO:0000259" key="10">
    <source>
        <dbReference type="PROSITE" id="PS50850"/>
    </source>
</evidence>
<keyword evidence="3 7" id="KW-0813">Transport</keyword>
<feature type="transmembrane region" description="Helical" evidence="9">
    <location>
        <begin position="457"/>
        <end position="479"/>
    </location>
</feature>
<dbReference type="SUPFAM" id="SSF103473">
    <property type="entry name" value="MFS general substrate transporter"/>
    <property type="match status" value="1"/>
</dbReference>
<feature type="transmembrane region" description="Helical" evidence="9">
    <location>
        <begin position="327"/>
        <end position="348"/>
    </location>
</feature>
<feature type="transmembrane region" description="Helical" evidence="9">
    <location>
        <begin position="166"/>
        <end position="185"/>
    </location>
</feature>
<dbReference type="Proteomes" id="UP001274830">
    <property type="component" value="Unassembled WGS sequence"/>
</dbReference>
<reference evidence="11" key="1">
    <citation type="submission" date="2023-07" db="EMBL/GenBank/DDBJ databases">
        <title>Black Yeasts Isolated from many extreme environments.</title>
        <authorList>
            <person name="Coleine C."/>
            <person name="Stajich J.E."/>
            <person name="Selbmann L."/>
        </authorList>
    </citation>
    <scope>NUCLEOTIDE SEQUENCE</scope>
    <source>
        <strain evidence="11">CCFEE 5485</strain>
    </source>
</reference>
<keyword evidence="4 9" id="KW-0812">Transmembrane</keyword>
<evidence type="ECO:0000256" key="8">
    <source>
        <dbReference type="SAM" id="MobiDB-lite"/>
    </source>
</evidence>
<feature type="transmembrane region" description="Helical" evidence="9">
    <location>
        <begin position="205"/>
        <end position="224"/>
    </location>
</feature>
<feature type="transmembrane region" description="Helical" evidence="9">
    <location>
        <begin position="360"/>
        <end position="379"/>
    </location>
</feature>
<evidence type="ECO:0000256" key="4">
    <source>
        <dbReference type="ARBA" id="ARBA00022692"/>
    </source>
</evidence>
<feature type="region of interest" description="Disordered" evidence="8">
    <location>
        <begin position="510"/>
        <end position="542"/>
    </location>
</feature>
<dbReference type="GO" id="GO:0016020">
    <property type="term" value="C:membrane"/>
    <property type="evidence" value="ECO:0007669"/>
    <property type="project" value="UniProtKB-SubCell"/>
</dbReference>